<dbReference type="InterPro" id="IPR003004">
    <property type="entry name" value="GspF/PilC"/>
</dbReference>
<evidence type="ECO:0000313" key="10">
    <source>
        <dbReference type="EMBL" id="OGM59657.1"/>
    </source>
</evidence>
<proteinExistence type="inferred from homology"/>
<accession>A0A1F8B6M5</accession>
<feature type="domain" description="Type II secretion system protein GspF" evidence="9">
    <location>
        <begin position="268"/>
        <end position="391"/>
    </location>
</feature>
<feature type="transmembrane region" description="Helical" evidence="8">
    <location>
        <begin position="165"/>
        <end position="187"/>
    </location>
</feature>
<dbReference type="PANTHER" id="PTHR30012:SF0">
    <property type="entry name" value="TYPE II SECRETION SYSTEM PROTEIN F-RELATED"/>
    <property type="match status" value="1"/>
</dbReference>
<reference evidence="10 11" key="1">
    <citation type="journal article" date="2016" name="Nat. Commun.">
        <title>Thousands of microbial genomes shed light on interconnected biogeochemical processes in an aquifer system.</title>
        <authorList>
            <person name="Anantharaman K."/>
            <person name="Brown C.T."/>
            <person name="Hug L.A."/>
            <person name="Sharon I."/>
            <person name="Castelle C.J."/>
            <person name="Probst A.J."/>
            <person name="Thomas B.C."/>
            <person name="Singh A."/>
            <person name="Wilkins M.J."/>
            <person name="Karaoz U."/>
            <person name="Brodie E.L."/>
            <person name="Williams K.H."/>
            <person name="Hubbard S.S."/>
            <person name="Banfield J.F."/>
        </authorList>
    </citation>
    <scope>NUCLEOTIDE SEQUENCE [LARGE SCALE GENOMIC DNA]</scope>
</reference>
<protein>
    <recommendedName>
        <fullName evidence="9">Type II secretion system protein GspF domain-containing protein</fullName>
    </recommendedName>
</protein>
<evidence type="ECO:0000256" key="6">
    <source>
        <dbReference type="ARBA" id="ARBA00022989"/>
    </source>
</evidence>
<evidence type="ECO:0000256" key="1">
    <source>
        <dbReference type="ARBA" id="ARBA00004429"/>
    </source>
</evidence>
<comment type="similarity">
    <text evidence="2">Belongs to the GSP F family.</text>
</comment>
<evidence type="ECO:0000256" key="7">
    <source>
        <dbReference type="ARBA" id="ARBA00023136"/>
    </source>
</evidence>
<dbReference type="PANTHER" id="PTHR30012">
    <property type="entry name" value="GENERAL SECRETION PATHWAY PROTEIN"/>
    <property type="match status" value="1"/>
</dbReference>
<dbReference type="InterPro" id="IPR018076">
    <property type="entry name" value="T2SS_GspF_dom"/>
</dbReference>
<evidence type="ECO:0000256" key="8">
    <source>
        <dbReference type="SAM" id="Phobius"/>
    </source>
</evidence>
<keyword evidence="5 8" id="KW-0812">Transmembrane</keyword>
<sequence>MPLYTYKAKNEEGKIVEDVVQASNKKEVVVALKIENLQVLTVKNFESKVRSFFRGGVSTSEKAAFCRFLATMLRAGLPLPEALDIIKQETKSAKLKHILFDAIFHIEKGQTLSSVLAKYKIDFDAVFLTMIKAGEESGTLDKSFDYLSKQLLASHELSQKVKSSLIYPAVIVVAMIGNAFIMLGFVLPKMSDVFLDLNVKMPAVTKFMLNAGKSVGENLALTFGIFFSIIFFVILLFLLRPTRKIILSYLLKLPVVNKVMDQLDTARFARTLSTLLKSGVPIMAALDVCSDVLKQPGLRSQAKEFSSGVAKGKSLSDILVQQKHSFPVTLIQTIRTGEKTGSLELVLEELAIFYELEVDYALKKATALIEPLLMLTIGIAVGGMVILLISPIYSIVGGLESGI</sequence>
<dbReference type="GO" id="GO:0005886">
    <property type="term" value="C:plasma membrane"/>
    <property type="evidence" value="ECO:0007669"/>
    <property type="project" value="UniProtKB-SubCell"/>
</dbReference>
<keyword evidence="4" id="KW-0997">Cell inner membrane</keyword>
<evidence type="ECO:0000313" key="11">
    <source>
        <dbReference type="Proteomes" id="UP000176404"/>
    </source>
</evidence>
<keyword evidence="6 8" id="KW-1133">Transmembrane helix</keyword>
<dbReference type="PRINTS" id="PR00812">
    <property type="entry name" value="BCTERIALGSPF"/>
</dbReference>
<feature type="transmembrane region" description="Helical" evidence="8">
    <location>
        <begin position="219"/>
        <end position="239"/>
    </location>
</feature>
<evidence type="ECO:0000259" key="9">
    <source>
        <dbReference type="Pfam" id="PF00482"/>
    </source>
</evidence>
<dbReference type="Proteomes" id="UP000176404">
    <property type="component" value="Unassembled WGS sequence"/>
</dbReference>
<feature type="domain" description="Type II secretion system protein GspF" evidence="9">
    <location>
        <begin position="65"/>
        <end position="188"/>
    </location>
</feature>
<evidence type="ECO:0000256" key="5">
    <source>
        <dbReference type="ARBA" id="ARBA00022692"/>
    </source>
</evidence>
<keyword evidence="7 8" id="KW-0472">Membrane</keyword>
<dbReference type="EMBL" id="MGHD01000017">
    <property type="protein sequence ID" value="OGM59657.1"/>
    <property type="molecule type" value="Genomic_DNA"/>
</dbReference>
<evidence type="ECO:0000256" key="2">
    <source>
        <dbReference type="ARBA" id="ARBA00005745"/>
    </source>
</evidence>
<dbReference type="InterPro" id="IPR042094">
    <property type="entry name" value="T2SS_GspF_sf"/>
</dbReference>
<organism evidence="10 11">
    <name type="scientific">Candidatus Woesebacteria bacterium RIFCSPLOWO2_01_FULL_39_10b</name>
    <dbReference type="NCBI Taxonomy" id="1802517"/>
    <lineage>
        <taxon>Bacteria</taxon>
        <taxon>Candidatus Woeseibacteriota</taxon>
    </lineage>
</organism>
<gene>
    <name evidence="10" type="ORF">A2892_03985</name>
</gene>
<dbReference type="Pfam" id="PF00482">
    <property type="entry name" value="T2SSF"/>
    <property type="match status" value="2"/>
</dbReference>
<comment type="caution">
    <text evidence="10">The sequence shown here is derived from an EMBL/GenBank/DDBJ whole genome shotgun (WGS) entry which is preliminary data.</text>
</comment>
<comment type="subcellular location">
    <subcellularLocation>
        <location evidence="1">Cell inner membrane</location>
        <topology evidence="1">Multi-pass membrane protein</topology>
    </subcellularLocation>
</comment>
<evidence type="ECO:0000256" key="4">
    <source>
        <dbReference type="ARBA" id="ARBA00022519"/>
    </source>
</evidence>
<keyword evidence="3" id="KW-1003">Cell membrane</keyword>
<evidence type="ECO:0000256" key="3">
    <source>
        <dbReference type="ARBA" id="ARBA00022475"/>
    </source>
</evidence>
<dbReference type="AlphaFoldDB" id="A0A1F8B6M5"/>
<name>A0A1F8B6M5_9BACT</name>
<feature type="transmembrane region" description="Helical" evidence="8">
    <location>
        <begin position="372"/>
        <end position="396"/>
    </location>
</feature>
<dbReference type="FunFam" id="1.20.81.30:FF:000001">
    <property type="entry name" value="Type II secretion system protein F"/>
    <property type="match status" value="2"/>
</dbReference>
<dbReference type="STRING" id="1802517.A2892_03985"/>
<dbReference type="Gene3D" id="1.20.81.30">
    <property type="entry name" value="Type II secretion system (T2SS), domain F"/>
    <property type="match status" value="2"/>
</dbReference>